<sequence length="109" mass="11916">MTSWPWLLHCGWAHPSLVMDGQNPSPPLIRRLVSLQGPECPCTETGIKFQLLFFSFGITFIHCTALPGNLVCGTGIGSMHLSYTAHLKGLQDITSQLSFVGLTSEKDDI</sequence>
<gene>
    <name evidence="1" type="ORF">FPRO_06306</name>
</gene>
<dbReference type="AlphaFoldDB" id="A0A1L7VCT4"/>
<reference evidence="2" key="1">
    <citation type="journal article" date="2016" name="Genome Biol. Evol.">
        <title>Comparative 'omics' of the Fusarium fujikuroi species complex highlights differences in genetic potential and metabolite synthesis.</title>
        <authorList>
            <person name="Niehaus E.-M."/>
            <person name="Muensterkoetter M."/>
            <person name="Proctor R.H."/>
            <person name="Brown D.W."/>
            <person name="Sharon A."/>
            <person name="Idan Y."/>
            <person name="Oren-Young L."/>
            <person name="Sieber C.M."/>
            <person name="Novak O."/>
            <person name="Pencik A."/>
            <person name="Tarkowska D."/>
            <person name="Hromadova K."/>
            <person name="Freeman S."/>
            <person name="Maymon M."/>
            <person name="Elazar M."/>
            <person name="Youssef S.A."/>
            <person name="El-Shabrawy E.S.M."/>
            <person name="Shalaby A.B.A."/>
            <person name="Houterman P."/>
            <person name="Brock N.L."/>
            <person name="Burkhardt I."/>
            <person name="Tsavkelova E.A."/>
            <person name="Dickschat J.S."/>
            <person name="Galuszka P."/>
            <person name="Gueldener U."/>
            <person name="Tudzynski B."/>
        </authorList>
    </citation>
    <scope>NUCLEOTIDE SEQUENCE [LARGE SCALE GENOMIC DNA]</scope>
    <source>
        <strain evidence="2">ET1</strain>
    </source>
</reference>
<proteinExistence type="predicted"/>
<dbReference type="Proteomes" id="UP000183971">
    <property type="component" value="Unassembled WGS sequence"/>
</dbReference>
<comment type="caution">
    <text evidence="1">The sequence shown here is derived from an EMBL/GenBank/DDBJ whole genome shotgun (WGS) entry which is preliminary data.</text>
</comment>
<name>A0A1L7VCT4_FUSPR</name>
<organism evidence="1 2">
    <name type="scientific">Fusarium proliferatum (strain ET1)</name>
    <name type="common">Orchid endophyte fungus</name>
    <dbReference type="NCBI Taxonomy" id="1227346"/>
    <lineage>
        <taxon>Eukaryota</taxon>
        <taxon>Fungi</taxon>
        <taxon>Dikarya</taxon>
        <taxon>Ascomycota</taxon>
        <taxon>Pezizomycotina</taxon>
        <taxon>Sordariomycetes</taxon>
        <taxon>Hypocreomycetidae</taxon>
        <taxon>Hypocreales</taxon>
        <taxon>Nectriaceae</taxon>
        <taxon>Fusarium</taxon>
        <taxon>Fusarium fujikuroi species complex</taxon>
    </lineage>
</organism>
<dbReference type="VEuPathDB" id="FungiDB:FPRO_06306"/>
<dbReference type="RefSeq" id="XP_031079096.1">
    <property type="nucleotide sequence ID" value="XM_031228795.1"/>
</dbReference>
<keyword evidence="2" id="KW-1185">Reference proteome</keyword>
<protein>
    <submittedName>
        <fullName evidence="1">Uncharacterized protein</fullName>
    </submittedName>
</protein>
<evidence type="ECO:0000313" key="1">
    <source>
        <dbReference type="EMBL" id="CZR38503.1"/>
    </source>
</evidence>
<dbReference type="GeneID" id="42051185"/>
<evidence type="ECO:0000313" key="2">
    <source>
        <dbReference type="Proteomes" id="UP000183971"/>
    </source>
</evidence>
<dbReference type="EMBL" id="FJOF01000003">
    <property type="protein sequence ID" value="CZR38503.1"/>
    <property type="molecule type" value="Genomic_DNA"/>
</dbReference>
<accession>A0A1L7VCT4</accession>